<protein>
    <recommendedName>
        <fullName evidence="3">HEPN domain-containing protein</fullName>
    </recommendedName>
</protein>
<dbReference type="EMBL" id="VTWH01000004">
    <property type="protein sequence ID" value="KAA0969026.1"/>
    <property type="molecule type" value="Genomic_DNA"/>
</dbReference>
<evidence type="ECO:0008006" key="3">
    <source>
        <dbReference type="Google" id="ProtNLM"/>
    </source>
</evidence>
<accession>A0A5B0DR83</accession>
<reference evidence="1 2" key="1">
    <citation type="submission" date="2019-08" db="EMBL/GenBank/DDBJ databases">
        <title>Aureimonas fodiniaquatilis sp. nov., isolated from a coal mine wastewater.</title>
        <authorList>
            <person name="Kim W."/>
        </authorList>
    </citation>
    <scope>NUCLEOTIDE SEQUENCE [LARGE SCALE GENOMIC DNA]</scope>
    <source>
        <strain evidence="1 2">CAU 1482</strain>
    </source>
</reference>
<gene>
    <name evidence="1" type="ORF">FPY71_15860</name>
</gene>
<organism evidence="1 2">
    <name type="scientific">Aureimonas fodinaquatilis</name>
    <dbReference type="NCBI Taxonomy" id="2565783"/>
    <lineage>
        <taxon>Bacteria</taxon>
        <taxon>Pseudomonadati</taxon>
        <taxon>Pseudomonadota</taxon>
        <taxon>Alphaproteobacteria</taxon>
        <taxon>Hyphomicrobiales</taxon>
        <taxon>Aurantimonadaceae</taxon>
        <taxon>Aureimonas</taxon>
    </lineage>
</organism>
<keyword evidence="2" id="KW-1185">Reference proteome</keyword>
<evidence type="ECO:0000313" key="1">
    <source>
        <dbReference type="EMBL" id="KAA0969026.1"/>
    </source>
</evidence>
<dbReference type="Proteomes" id="UP000324738">
    <property type="component" value="Unassembled WGS sequence"/>
</dbReference>
<sequence>MSNGFKEGFQKLTDLAKQYGYAACVLNKEIHRQHTTPADSRPSVEHDAYSYLWVPSLQLSAHALECMVKACAYLNDVKPPRSAKDGHDLSAMLSQAYAELLRGRLFANAEVAANALRQDRAYDPAIHDQLGFNNPAKWVEVAISDLGKLHLQGGSKLRYGSVDPNEKAPSSPLLADAVYLTTQDLGRAKHLFANTPKEGV</sequence>
<evidence type="ECO:0000313" key="2">
    <source>
        <dbReference type="Proteomes" id="UP000324738"/>
    </source>
</evidence>
<proteinExistence type="predicted"/>
<name>A0A5B0DR83_9HYPH</name>
<dbReference type="AlphaFoldDB" id="A0A5B0DR83"/>
<comment type="caution">
    <text evidence="1">The sequence shown here is derived from an EMBL/GenBank/DDBJ whole genome shotgun (WGS) entry which is preliminary data.</text>
</comment>
<dbReference type="RefSeq" id="WP_149301299.1">
    <property type="nucleotide sequence ID" value="NZ_VTWH01000004.1"/>
</dbReference>